<feature type="domain" description="FP protein C-terminal" evidence="1">
    <location>
        <begin position="133"/>
        <end position="184"/>
    </location>
</feature>
<dbReference type="Proteomes" id="UP001549920">
    <property type="component" value="Unassembled WGS sequence"/>
</dbReference>
<comment type="caution">
    <text evidence="2">The sequence shown here is derived from an EMBL/GenBank/DDBJ whole genome shotgun (WGS) entry which is preliminary data.</text>
</comment>
<dbReference type="Pfam" id="PF25298">
    <property type="entry name" value="Baculo_FP_2nd"/>
    <property type="match status" value="1"/>
</dbReference>
<sequence length="189" mass="21651">MENEQKESTAYIRTLEGRIEGMERQGRCSSIEIRNVPVSTAESKEDLLKIILSITTALKVDASASDVCDVYRINTKIPTQKPIICNLNSVLIKERILKSLKNFNKAHRGNRFSTEHIHIKGAAQPVFVSENLTPKSRRLFFLARDFANSNDYSYCWVTHGRIFLRKREGEKLIRVDSELDLAKLQNVNK</sequence>
<evidence type="ECO:0000313" key="2">
    <source>
        <dbReference type="EMBL" id="KAL0893229.1"/>
    </source>
</evidence>
<name>A0ABR3IAE2_LOXSC</name>
<keyword evidence="3" id="KW-1185">Reference proteome</keyword>
<gene>
    <name evidence="2" type="ORF">ABMA27_014836</name>
</gene>
<protein>
    <recommendedName>
        <fullName evidence="1">FP protein C-terminal domain-containing protein</fullName>
    </recommendedName>
</protein>
<dbReference type="InterPro" id="IPR057251">
    <property type="entry name" value="FP_C"/>
</dbReference>
<proteinExistence type="predicted"/>
<reference evidence="2 3" key="1">
    <citation type="submission" date="2024-06" db="EMBL/GenBank/DDBJ databases">
        <title>A chromosome-level genome assembly of beet webworm, Loxostege sticticalis.</title>
        <authorList>
            <person name="Zhang Y."/>
        </authorList>
    </citation>
    <scope>NUCLEOTIDE SEQUENCE [LARGE SCALE GENOMIC DNA]</scope>
    <source>
        <strain evidence="2">AQ026</strain>
        <tissue evidence="2">Whole body</tissue>
    </source>
</reference>
<evidence type="ECO:0000313" key="3">
    <source>
        <dbReference type="Proteomes" id="UP001549920"/>
    </source>
</evidence>
<evidence type="ECO:0000259" key="1">
    <source>
        <dbReference type="Pfam" id="PF25298"/>
    </source>
</evidence>
<organism evidence="2 3">
    <name type="scientific">Loxostege sticticalis</name>
    <name type="common">Beet webworm moth</name>
    <dbReference type="NCBI Taxonomy" id="481309"/>
    <lineage>
        <taxon>Eukaryota</taxon>
        <taxon>Metazoa</taxon>
        <taxon>Ecdysozoa</taxon>
        <taxon>Arthropoda</taxon>
        <taxon>Hexapoda</taxon>
        <taxon>Insecta</taxon>
        <taxon>Pterygota</taxon>
        <taxon>Neoptera</taxon>
        <taxon>Endopterygota</taxon>
        <taxon>Lepidoptera</taxon>
        <taxon>Glossata</taxon>
        <taxon>Ditrysia</taxon>
        <taxon>Pyraloidea</taxon>
        <taxon>Crambidae</taxon>
        <taxon>Pyraustinae</taxon>
        <taxon>Loxostege</taxon>
    </lineage>
</organism>
<accession>A0ABR3IAE2</accession>
<dbReference type="EMBL" id="JBEUOH010000006">
    <property type="protein sequence ID" value="KAL0893229.1"/>
    <property type="molecule type" value="Genomic_DNA"/>
</dbReference>